<dbReference type="InterPro" id="IPR018060">
    <property type="entry name" value="HTH_AraC"/>
</dbReference>
<dbReference type="EMBL" id="LT598653">
    <property type="protein sequence ID" value="SBV32330.1"/>
    <property type="molecule type" value="Genomic_DNA"/>
</dbReference>
<dbReference type="Gene3D" id="1.10.10.60">
    <property type="entry name" value="Homeodomain-like"/>
    <property type="match status" value="1"/>
</dbReference>
<accession>A0A1Y5PQU0</accession>
<dbReference type="Pfam" id="PF12833">
    <property type="entry name" value="HTH_18"/>
    <property type="match status" value="1"/>
</dbReference>
<dbReference type="InterPro" id="IPR014710">
    <property type="entry name" value="RmlC-like_jellyroll"/>
</dbReference>
<dbReference type="InterPro" id="IPR050204">
    <property type="entry name" value="AraC_XylS_family_regulators"/>
</dbReference>
<dbReference type="PANTHER" id="PTHR46796:SF13">
    <property type="entry name" value="HTH-TYPE TRANSCRIPTIONAL ACTIVATOR RHAS"/>
    <property type="match status" value="1"/>
</dbReference>
<dbReference type="PROSITE" id="PS01124">
    <property type="entry name" value="HTH_ARAC_FAMILY_2"/>
    <property type="match status" value="1"/>
</dbReference>
<evidence type="ECO:0000256" key="1">
    <source>
        <dbReference type="ARBA" id="ARBA00023015"/>
    </source>
</evidence>
<dbReference type="GO" id="GO:0043565">
    <property type="term" value="F:sequence-specific DNA binding"/>
    <property type="evidence" value="ECO:0007669"/>
    <property type="project" value="InterPro"/>
</dbReference>
<evidence type="ECO:0000256" key="3">
    <source>
        <dbReference type="ARBA" id="ARBA00023163"/>
    </source>
</evidence>
<protein>
    <submittedName>
        <fullName evidence="5">Putative AraC family transcriptional regulator</fullName>
    </submittedName>
</protein>
<dbReference type="SUPFAM" id="SSF51182">
    <property type="entry name" value="RmlC-like cupins"/>
    <property type="match status" value="1"/>
</dbReference>
<dbReference type="SMART" id="SM00342">
    <property type="entry name" value="HTH_ARAC"/>
    <property type="match status" value="1"/>
</dbReference>
<sequence length="310" mass="32755">MAASSSTLDALLGALSVEIEAFAVCEIGDDVRLIIPPVDMIEVHHILEGTLHLTIDGNETVEAGPGSMLIVPPGRLQHLATSSDAARDKATFDVCVPARDGLLVVDATEGKAPTLRVACGAVTPDRTGSYGPLASLTRPVVENLADFPVVRAAFAALLEEVSSPTEGTQALTSALMKACLVVLLRRHVETSRIAGTAPALFHDARIGRAIAAILDHPAADHCVTGLAKEAGMSRSAFAREFKVALDLTPMEFVARVRLNLAHRLLVSTGISVEGIAAAVGFSSRSHFSRLFREHYGIDPSGLRRSSKEKT</sequence>
<evidence type="ECO:0000313" key="5">
    <source>
        <dbReference type="EMBL" id="SBV32330.1"/>
    </source>
</evidence>
<evidence type="ECO:0000256" key="2">
    <source>
        <dbReference type="ARBA" id="ARBA00023125"/>
    </source>
</evidence>
<keyword evidence="2" id="KW-0238">DNA-binding</keyword>
<dbReference type="KEGG" id="sphu:SPPYR_1210"/>
<dbReference type="PANTHER" id="PTHR46796">
    <property type="entry name" value="HTH-TYPE TRANSCRIPTIONAL ACTIVATOR RHAS-RELATED"/>
    <property type="match status" value="1"/>
</dbReference>
<dbReference type="PRINTS" id="PR00032">
    <property type="entry name" value="HTHARAC"/>
</dbReference>
<dbReference type="AlphaFoldDB" id="A0A1Y5PQU0"/>
<dbReference type="Pfam" id="PF12852">
    <property type="entry name" value="Cupin_6"/>
    <property type="match status" value="1"/>
</dbReference>
<reference evidence="5" key="1">
    <citation type="submission" date="2016-03" db="EMBL/GenBank/DDBJ databases">
        <authorList>
            <person name="Ploux O."/>
        </authorList>
    </citation>
    <scope>NUCLEOTIDE SEQUENCE</scope>
    <source>
        <strain evidence="5">UC10</strain>
    </source>
</reference>
<proteinExistence type="predicted"/>
<dbReference type="InterPro" id="IPR011051">
    <property type="entry name" value="RmlC_Cupin_sf"/>
</dbReference>
<dbReference type="SUPFAM" id="SSF46689">
    <property type="entry name" value="Homeodomain-like"/>
    <property type="match status" value="2"/>
</dbReference>
<dbReference type="GO" id="GO:0003700">
    <property type="term" value="F:DNA-binding transcription factor activity"/>
    <property type="evidence" value="ECO:0007669"/>
    <property type="project" value="InterPro"/>
</dbReference>
<keyword evidence="3" id="KW-0804">Transcription</keyword>
<organism evidence="5">
    <name type="scientific">uncultured Sphingopyxis sp</name>
    <dbReference type="NCBI Taxonomy" id="310581"/>
    <lineage>
        <taxon>Bacteria</taxon>
        <taxon>Pseudomonadati</taxon>
        <taxon>Pseudomonadota</taxon>
        <taxon>Alphaproteobacteria</taxon>
        <taxon>Sphingomonadales</taxon>
        <taxon>Sphingomonadaceae</taxon>
        <taxon>Sphingopyxis</taxon>
        <taxon>environmental samples</taxon>
    </lineage>
</organism>
<gene>
    <name evidence="5" type="ORF">SPPYR_1210</name>
</gene>
<dbReference type="Gene3D" id="2.60.120.10">
    <property type="entry name" value="Jelly Rolls"/>
    <property type="match status" value="1"/>
</dbReference>
<keyword evidence="1" id="KW-0805">Transcription regulation</keyword>
<dbReference type="InterPro" id="IPR009057">
    <property type="entry name" value="Homeodomain-like_sf"/>
</dbReference>
<name>A0A1Y5PQU0_9SPHN</name>
<dbReference type="InterPro" id="IPR020449">
    <property type="entry name" value="Tscrpt_reg_AraC-type_HTH"/>
</dbReference>
<evidence type="ECO:0000259" key="4">
    <source>
        <dbReference type="PROSITE" id="PS01124"/>
    </source>
</evidence>
<dbReference type="RefSeq" id="WP_295325183.1">
    <property type="nucleotide sequence ID" value="NZ_LT598653.1"/>
</dbReference>
<feature type="domain" description="HTH araC/xylS-type" evidence="4">
    <location>
        <begin position="207"/>
        <end position="305"/>
    </location>
</feature>
<dbReference type="InterPro" id="IPR032783">
    <property type="entry name" value="AraC_lig"/>
</dbReference>